<keyword evidence="3" id="KW-1185">Reference proteome</keyword>
<dbReference type="GeneID" id="72068649"/>
<dbReference type="RefSeq" id="XP_047844111.1">
    <property type="nucleotide sequence ID" value="XM_047988119.1"/>
</dbReference>
<dbReference type="AlphaFoldDB" id="A0A9Q8VBK9"/>
<protein>
    <submittedName>
        <fullName evidence="2">Uncharacterized protein</fullName>
    </submittedName>
</protein>
<dbReference type="EMBL" id="CP086359">
    <property type="protein sequence ID" value="UNI20630.1"/>
    <property type="molecule type" value="Genomic_DNA"/>
</dbReference>
<gene>
    <name evidence="2" type="ORF">JDV02_006700</name>
</gene>
<dbReference type="Proteomes" id="UP000829364">
    <property type="component" value="Chromosome 6"/>
</dbReference>
<feature type="region of interest" description="Disordered" evidence="1">
    <location>
        <begin position="93"/>
        <end position="118"/>
    </location>
</feature>
<name>A0A9Q8VBK9_9HYPO</name>
<evidence type="ECO:0000256" key="1">
    <source>
        <dbReference type="SAM" id="MobiDB-lite"/>
    </source>
</evidence>
<reference evidence="2" key="1">
    <citation type="submission" date="2021-11" db="EMBL/GenBank/DDBJ databases">
        <title>Purpureocillium_takamizusanense_genome.</title>
        <authorList>
            <person name="Nguyen N.-H."/>
        </authorList>
    </citation>
    <scope>NUCLEOTIDE SEQUENCE</scope>
    <source>
        <strain evidence="2">PT3</strain>
    </source>
</reference>
<accession>A0A9Q8VBK9</accession>
<feature type="compositionally biased region" description="Pro residues" evidence="1">
    <location>
        <begin position="26"/>
        <end position="36"/>
    </location>
</feature>
<feature type="region of interest" description="Disordered" evidence="1">
    <location>
        <begin position="1"/>
        <end position="47"/>
    </location>
</feature>
<evidence type="ECO:0000313" key="3">
    <source>
        <dbReference type="Proteomes" id="UP000829364"/>
    </source>
</evidence>
<proteinExistence type="predicted"/>
<sequence>MQWRRARSTGTSMVKAQSARRQKSVPEPPHYYPSPRPGAGRAGMATSPCTTFTLAPTRAIPSTLASGRHLADATGPVKNTNVPTLEVKLLPAGPSLAVGRKPQKVVQPSPPPDPTRPLFNKVCHLPRLL</sequence>
<dbReference type="KEGG" id="ptkz:JDV02_006700"/>
<evidence type="ECO:0000313" key="2">
    <source>
        <dbReference type="EMBL" id="UNI20630.1"/>
    </source>
</evidence>
<organism evidence="2 3">
    <name type="scientific">Purpureocillium takamizusanense</name>
    <dbReference type="NCBI Taxonomy" id="2060973"/>
    <lineage>
        <taxon>Eukaryota</taxon>
        <taxon>Fungi</taxon>
        <taxon>Dikarya</taxon>
        <taxon>Ascomycota</taxon>
        <taxon>Pezizomycotina</taxon>
        <taxon>Sordariomycetes</taxon>
        <taxon>Hypocreomycetidae</taxon>
        <taxon>Hypocreales</taxon>
        <taxon>Ophiocordycipitaceae</taxon>
        <taxon>Purpureocillium</taxon>
    </lineage>
</organism>